<sequence length="266" mass="28051">MGNAADIAKELAVPPGGLPSQIEQIDHRLNLIAAWQRGGADFSARCVDIGCGQGDQTAALAGLQQGEVVGVDPGPPDYGAPFTLAEAQACLLASPLGARVTFEHSDAPSYLASTPLKFATAVLSHSLWYFPSQAAILDTFVALRKAGVRHLALAEWSLSIGHLDALPHLLSVLTQSLDVGPDSEANVRCPVSPAVLRRLAEQAGWTLSHEETLAQPSLRDGEWEAAAGRALRGETPLMQTHSDALTAACERTKSIACMDVWAAVFT</sequence>
<evidence type="ECO:0000313" key="1">
    <source>
        <dbReference type="EMBL" id="PWN94625.1"/>
    </source>
</evidence>
<evidence type="ECO:0008006" key="3">
    <source>
        <dbReference type="Google" id="ProtNLM"/>
    </source>
</evidence>
<organism evidence="1 2">
    <name type="scientific">Tilletiopsis washingtonensis</name>
    <dbReference type="NCBI Taxonomy" id="58919"/>
    <lineage>
        <taxon>Eukaryota</taxon>
        <taxon>Fungi</taxon>
        <taxon>Dikarya</taxon>
        <taxon>Basidiomycota</taxon>
        <taxon>Ustilaginomycotina</taxon>
        <taxon>Exobasidiomycetes</taxon>
        <taxon>Entylomatales</taxon>
        <taxon>Entylomatales incertae sedis</taxon>
        <taxon>Tilletiopsis</taxon>
    </lineage>
</organism>
<dbReference type="STRING" id="58919.A0A316Z375"/>
<evidence type="ECO:0000313" key="2">
    <source>
        <dbReference type="Proteomes" id="UP000245946"/>
    </source>
</evidence>
<dbReference type="CDD" id="cd02440">
    <property type="entry name" value="AdoMet_MTases"/>
    <property type="match status" value="1"/>
</dbReference>
<keyword evidence="2" id="KW-1185">Reference proteome</keyword>
<dbReference type="GeneID" id="37271135"/>
<proteinExistence type="predicted"/>
<gene>
    <name evidence="1" type="ORF">FA09DRAFT_332752</name>
</gene>
<dbReference type="Proteomes" id="UP000245946">
    <property type="component" value="Unassembled WGS sequence"/>
</dbReference>
<dbReference type="AlphaFoldDB" id="A0A316Z375"/>
<dbReference type="EMBL" id="KZ819310">
    <property type="protein sequence ID" value="PWN94625.1"/>
    <property type="molecule type" value="Genomic_DNA"/>
</dbReference>
<dbReference type="InterPro" id="IPR029063">
    <property type="entry name" value="SAM-dependent_MTases_sf"/>
</dbReference>
<dbReference type="Gene3D" id="3.40.50.150">
    <property type="entry name" value="Vaccinia Virus protein VP39"/>
    <property type="match status" value="1"/>
</dbReference>
<name>A0A316Z375_9BASI</name>
<accession>A0A316Z375</accession>
<dbReference type="OrthoDB" id="8300214at2759"/>
<protein>
    <recommendedName>
        <fullName evidence="3">Methyltransferase domain-containing protein</fullName>
    </recommendedName>
</protein>
<dbReference type="RefSeq" id="XP_025594904.1">
    <property type="nucleotide sequence ID" value="XM_025743591.1"/>
</dbReference>
<reference evidence="1 2" key="1">
    <citation type="journal article" date="2018" name="Mol. Biol. Evol.">
        <title>Broad Genomic Sampling Reveals a Smut Pathogenic Ancestry of the Fungal Clade Ustilaginomycotina.</title>
        <authorList>
            <person name="Kijpornyongpan T."/>
            <person name="Mondo S.J."/>
            <person name="Barry K."/>
            <person name="Sandor L."/>
            <person name="Lee J."/>
            <person name="Lipzen A."/>
            <person name="Pangilinan J."/>
            <person name="LaButti K."/>
            <person name="Hainaut M."/>
            <person name="Henrissat B."/>
            <person name="Grigoriev I.V."/>
            <person name="Spatafora J.W."/>
            <person name="Aime M.C."/>
        </authorList>
    </citation>
    <scope>NUCLEOTIDE SEQUENCE [LARGE SCALE GENOMIC DNA]</scope>
    <source>
        <strain evidence="1 2">MCA 4186</strain>
    </source>
</reference>
<dbReference type="Pfam" id="PF13489">
    <property type="entry name" value="Methyltransf_23"/>
    <property type="match status" value="1"/>
</dbReference>
<dbReference type="SUPFAM" id="SSF53335">
    <property type="entry name" value="S-adenosyl-L-methionine-dependent methyltransferases"/>
    <property type="match status" value="1"/>
</dbReference>